<keyword evidence="1" id="KW-0511">Multifunctional enzyme</keyword>
<dbReference type="PANTHER" id="PTHR37984">
    <property type="entry name" value="PROTEIN CBG26694"/>
    <property type="match status" value="1"/>
</dbReference>
<dbReference type="SUPFAM" id="SSF56672">
    <property type="entry name" value="DNA/RNA polymerases"/>
    <property type="match status" value="1"/>
</dbReference>
<evidence type="ECO:0000313" key="3">
    <source>
        <dbReference type="EMBL" id="KRH94630.1"/>
    </source>
</evidence>
<dbReference type="GO" id="GO:0003824">
    <property type="term" value="F:catalytic activity"/>
    <property type="evidence" value="ECO:0007669"/>
    <property type="project" value="UniProtKB-KW"/>
</dbReference>
<dbReference type="Pfam" id="PF17919">
    <property type="entry name" value="RT_RNaseH_2"/>
    <property type="match status" value="1"/>
</dbReference>
<evidence type="ECO:0000259" key="2">
    <source>
        <dbReference type="Pfam" id="PF17919"/>
    </source>
</evidence>
<dbReference type="Proteomes" id="UP000051530">
    <property type="component" value="Unassembled WGS sequence"/>
</dbReference>
<dbReference type="InterPro" id="IPR043502">
    <property type="entry name" value="DNA/RNA_pol_sf"/>
</dbReference>
<keyword evidence="4" id="KW-1185">Reference proteome</keyword>
<dbReference type="EMBL" id="LGUB01000049">
    <property type="protein sequence ID" value="KRH94630.1"/>
    <property type="molecule type" value="Genomic_DNA"/>
</dbReference>
<dbReference type="VEuPathDB" id="MicrosporidiaDB:M153_19200011303"/>
<proteinExistence type="predicted"/>
<dbReference type="AlphaFoldDB" id="A0A0R0LZ69"/>
<name>A0A0R0LZ69_9MICR</name>
<dbReference type="Gene3D" id="3.10.20.370">
    <property type="match status" value="1"/>
</dbReference>
<evidence type="ECO:0000256" key="1">
    <source>
        <dbReference type="ARBA" id="ARBA00023268"/>
    </source>
</evidence>
<sequence>LKKEIAEMKNLFIPDYEKPFVLRTDASNTSLGAVLYQIGEDGEHQPIELASKKLTLTETRYGKSEKEMLLSIWD</sequence>
<dbReference type="InterPro" id="IPR050951">
    <property type="entry name" value="Retrovirus_Pol_polyprotein"/>
</dbReference>
<feature type="domain" description="Reverse transcriptase/retrotransposon-derived protein RNase H-like" evidence="2">
    <location>
        <begin position="1"/>
        <end position="72"/>
    </location>
</feature>
<accession>A0A0R0LZ69</accession>
<feature type="non-terminal residue" evidence="3">
    <location>
        <position position="1"/>
    </location>
</feature>
<dbReference type="OrthoDB" id="2192938at2759"/>
<dbReference type="InterPro" id="IPR041577">
    <property type="entry name" value="RT_RNaseH_2"/>
</dbReference>
<gene>
    <name evidence="3" type="ORF">M153_19200011303</name>
</gene>
<comment type="caution">
    <text evidence="3">The sequence shown here is derived from an EMBL/GenBank/DDBJ whole genome shotgun (WGS) entry which is preliminary data.</text>
</comment>
<dbReference type="PANTHER" id="PTHR37984:SF5">
    <property type="entry name" value="PROTEIN NYNRIN-LIKE"/>
    <property type="match status" value="1"/>
</dbReference>
<evidence type="ECO:0000313" key="4">
    <source>
        <dbReference type="Proteomes" id="UP000051530"/>
    </source>
</evidence>
<organism evidence="3 4">
    <name type="scientific">Pseudoloma neurophilia</name>
    <dbReference type="NCBI Taxonomy" id="146866"/>
    <lineage>
        <taxon>Eukaryota</taxon>
        <taxon>Fungi</taxon>
        <taxon>Fungi incertae sedis</taxon>
        <taxon>Microsporidia</taxon>
        <taxon>Pseudoloma</taxon>
    </lineage>
</organism>
<reference evidence="3 4" key="1">
    <citation type="submission" date="2015-07" db="EMBL/GenBank/DDBJ databases">
        <title>The genome of Pseudoloma neurophilia, a relevant intracellular parasite of the zebrafish.</title>
        <authorList>
            <person name="Ndikumana S."/>
            <person name="Pelin A."/>
            <person name="Sanders J."/>
            <person name="Corradi N."/>
        </authorList>
    </citation>
    <scope>NUCLEOTIDE SEQUENCE [LARGE SCALE GENOMIC DNA]</scope>
    <source>
        <strain evidence="3 4">MK1</strain>
    </source>
</reference>
<protein>
    <recommendedName>
        <fullName evidence="2">Reverse transcriptase/retrotransposon-derived protein RNase H-like domain-containing protein</fullName>
    </recommendedName>
</protein>